<dbReference type="GeneTree" id="ENSGT00940000161627"/>
<feature type="region of interest" description="Disordered" evidence="1">
    <location>
        <begin position="1"/>
        <end position="20"/>
    </location>
</feature>
<accession>A0A8I4A4J3</accession>
<evidence type="ECO:0000313" key="2">
    <source>
        <dbReference type="Ensembl" id="ENSCJAP00000093308.1"/>
    </source>
</evidence>
<organism evidence="2 3">
    <name type="scientific">Callithrix jacchus</name>
    <name type="common">White-tufted-ear marmoset</name>
    <name type="synonym">Simia Jacchus</name>
    <dbReference type="NCBI Taxonomy" id="9483"/>
    <lineage>
        <taxon>Eukaryota</taxon>
        <taxon>Metazoa</taxon>
        <taxon>Chordata</taxon>
        <taxon>Craniata</taxon>
        <taxon>Vertebrata</taxon>
        <taxon>Euteleostomi</taxon>
        <taxon>Mammalia</taxon>
        <taxon>Eutheria</taxon>
        <taxon>Euarchontoglires</taxon>
        <taxon>Primates</taxon>
        <taxon>Haplorrhini</taxon>
        <taxon>Platyrrhini</taxon>
        <taxon>Cebidae</taxon>
        <taxon>Callitrichinae</taxon>
        <taxon>Callithrix</taxon>
        <taxon>Callithrix</taxon>
    </lineage>
</organism>
<reference evidence="2" key="3">
    <citation type="submission" date="2025-09" db="UniProtKB">
        <authorList>
            <consortium name="Ensembl"/>
        </authorList>
    </citation>
    <scope>IDENTIFICATION</scope>
</reference>
<dbReference type="PANTHER" id="PTHR46254:SF6">
    <property type="entry name" value="HIGH MOBILITY GROUP AT-HOOK 2"/>
    <property type="match status" value="1"/>
</dbReference>
<dbReference type="AlphaFoldDB" id="A0A8I4A4J3"/>
<evidence type="ECO:0000313" key="3">
    <source>
        <dbReference type="Proteomes" id="UP000008225"/>
    </source>
</evidence>
<protein>
    <submittedName>
        <fullName evidence="2">Uncharacterized protein</fullName>
    </submittedName>
</protein>
<name>A0A8I4A4J3_CALJA</name>
<reference evidence="2" key="2">
    <citation type="submission" date="2025-08" db="UniProtKB">
        <authorList>
            <consortium name="Ensembl"/>
        </authorList>
    </citation>
    <scope>IDENTIFICATION</scope>
</reference>
<dbReference type="PANTHER" id="PTHR46254">
    <property type="entry name" value="PROTEIN GVQW1-RELATED"/>
    <property type="match status" value="1"/>
</dbReference>
<reference evidence="2 3" key="1">
    <citation type="submission" date="2009-03" db="EMBL/GenBank/DDBJ databases">
        <authorList>
            <person name="Warren W."/>
            <person name="Ye L."/>
            <person name="Minx P."/>
            <person name="Worley K."/>
            <person name="Gibbs R."/>
            <person name="Wilson R.K."/>
        </authorList>
    </citation>
    <scope>NUCLEOTIDE SEQUENCE [LARGE SCALE GENOMIC DNA]</scope>
</reference>
<keyword evidence="3" id="KW-1185">Reference proteome</keyword>
<dbReference type="Ensembl" id="ENSCJAT00000143905.1">
    <property type="protein sequence ID" value="ENSCJAP00000093308.1"/>
    <property type="gene ID" value="ENSCJAG00000076486.1"/>
</dbReference>
<evidence type="ECO:0000256" key="1">
    <source>
        <dbReference type="SAM" id="MobiDB-lite"/>
    </source>
</evidence>
<proteinExistence type="predicted"/>
<sequence>MDTTGGPPGDRQMCPGRQRSGQDDVCEMGTACSEAPSDVAHFCLHTSQWIAHCPPALLASSVRKFILRLALCSLPSPCSDPWGLRKCAGVTPRAVVVLITLILPPPPTSGFTSPGSHSGLCGQKRLFLGWEEEIALRPPLSHCSCVPCPCESPSAQCLTWESLGQQTAGIWGGESPQWLGSHSQLPCPLSPLESLLSALPHPSPPWLPEPSLTNIAPGFSFPAPSPHHRCSPGASNTRASYGALEPTTASLLNHIVLTAGLGTARTRSRREKQTHLILPELSEPTADFSNTPFFFLFFFEMESHSVAQAAVQWHDLGSLQPPPARFKQFLLSLLSSWEYRSPPPNPANFCIFSRDGVSQSWPGWS</sequence>
<dbReference type="Proteomes" id="UP000008225">
    <property type="component" value="Chromosome 17"/>
</dbReference>